<dbReference type="AlphaFoldDB" id="A0A7K0GSL1"/>
<organism evidence="3 4">
    <name type="scientific">Parabacteroides distasonis</name>
    <dbReference type="NCBI Taxonomy" id="823"/>
    <lineage>
        <taxon>Bacteria</taxon>
        <taxon>Pseudomonadati</taxon>
        <taxon>Bacteroidota</taxon>
        <taxon>Bacteroidia</taxon>
        <taxon>Bacteroidales</taxon>
        <taxon>Tannerellaceae</taxon>
        <taxon>Parabacteroides</taxon>
    </lineage>
</organism>
<feature type="domain" description="HTH araC/xylS-type" evidence="2">
    <location>
        <begin position="208"/>
        <end position="290"/>
    </location>
</feature>
<dbReference type="PROSITE" id="PS01124">
    <property type="entry name" value="HTH_ARAC_FAMILY_2"/>
    <property type="match status" value="1"/>
</dbReference>
<proteinExistence type="predicted"/>
<evidence type="ECO:0000313" key="4">
    <source>
        <dbReference type="Proteomes" id="UP000461276"/>
    </source>
</evidence>
<sequence>MKSRRNIFNDLKYTKEHFVCENYISDERSILEPIEVKGGEYLIREEVERFTLGFILSGEMDISTAGSVCQRVGEKQMFLIAAGDNFHGRAITDISLMRCSFTRDMSLCNRFSIEQLQKYIPLGFQQEKYGITLLPIHELLFKELEVTREIMRTGMSCIHYQRIKKEMLFIELRGFYQKEDLARFFAPILGTDNDFKENVLQIYPQVETAQELIDRLNMSPSAFKRKFRETFGISARQWLIRKKEQKLVRDILMTNISIAELAEKYKFTANYMTTFCRKYFGKSPTELRLEHKK</sequence>
<keyword evidence="1" id="KW-0238">DNA-binding</keyword>
<evidence type="ECO:0000313" key="3">
    <source>
        <dbReference type="EMBL" id="MRY92669.1"/>
    </source>
</evidence>
<accession>A0A7K0GSL1</accession>
<name>A0A7K0GSL1_PARDI</name>
<evidence type="ECO:0000256" key="1">
    <source>
        <dbReference type="ARBA" id="ARBA00023125"/>
    </source>
</evidence>
<dbReference type="GO" id="GO:0003700">
    <property type="term" value="F:DNA-binding transcription factor activity"/>
    <property type="evidence" value="ECO:0007669"/>
    <property type="project" value="InterPro"/>
</dbReference>
<dbReference type="EMBL" id="WKMY01000002">
    <property type="protein sequence ID" value="MRY92669.1"/>
    <property type="molecule type" value="Genomic_DNA"/>
</dbReference>
<protein>
    <submittedName>
        <fullName evidence="3">Helix-turn-helix domain-containing protein</fullName>
    </submittedName>
</protein>
<dbReference type="InterPro" id="IPR018060">
    <property type="entry name" value="HTH_AraC"/>
</dbReference>
<gene>
    <name evidence="3" type="ORF">GKD67_05405</name>
</gene>
<dbReference type="SMART" id="SM00342">
    <property type="entry name" value="HTH_ARAC"/>
    <property type="match status" value="1"/>
</dbReference>
<evidence type="ECO:0000259" key="2">
    <source>
        <dbReference type="PROSITE" id="PS01124"/>
    </source>
</evidence>
<dbReference type="Proteomes" id="UP000461276">
    <property type="component" value="Unassembled WGS sequence"/>
</dbReference>
<dbReference type="Pfam" id="PF12833">
    <property type="entry name" value="HTH_18"/>
    <property type="match status" value="1"/>
</dbReference>
<dbReference type="GO" id="GO:0043565">
    <property type="term" value="F:sequence-specific DNA binding"/>
    <property type="evidence" value="ECO:0007669"/>
    <property type="project" value="InterPro"/>
</dbReference>
<comment type="caution">
    <text evidence="3">The sequence shown here is derived from an EMBL/GenBank/DDBJ whole genome shotgun (WGS) entry which is preliminary data.</text>
</comment>
<dbReference type="PANTHER" id="PTHR43280:SF2">
    <property type="entry name" value="HTH-TYPE TRANSCRIPTIONAL REGULATOR EXSA"/>
    <property type="match status" value="1"/>
</dbReference>
<dbReference type="PANTHER" id="PTHR43280">
    <property type="entry name" value="ARAC-FAMILY TRANSCRIPTIONAL REGULATOR"/>
    <property type="match status" value="1"/>
</dbReference>
<dbReference type="Gene3D" id="1.10.10.60">
    <property type="entry name" value="Homeodomain-like"/>
    <property type="match status" value="2"/>
</dbReference>
<reference evidence="3 4" key="1">
    <citation type="journal article" date="2019" name="Nat. Med.">
        <title>A library of human gut bacterial isolates paired with longitudinal multiomics data enables mechanistic microbiome research.</title>
        <authorList>
            <person name="Poyet M."/>
            <person name="Groussin M."/>
            <person name="Gibbons S.M."/>
            <person name="Avila-Pacheco J."/>
            <person name="Jiang X."/>
            <person name="Kearney S.M."/>
            <person name="Perrotta A.R."/>
            <person name="Berdy B."/>
            <person name="Zhao S."/>
            <person name="Lieberman T.D."/>
            <person name="Swanson P.K."/>
            <person name="Smith M."/>
            <person name="Roesemann S."/>
            <person name="Alexander J.E."/>
            <person name="Rich S.A."/>
            <person name="Livny J."/>
            <person name="Vlamakis H."/>
            <person name="Clish C."/>
            <person name="Bullock K."/>
            <person name="Deik A."/>
            <person name="Scott J."/>
            <person name="Pierce K.A."/>
            <person name="Xavier R.J."/>
            <person name="Alm E.J."/>
        </authorList>
    </citation>
    <scope>NUCLEOTIDE SEQUENCE [LARGE SCALE GENOMIC DNA]</scope>
    <source>
        <strain evidence="3 4">BIOML-A9</strain>
    </source>
</reference>